<dbReference type="InterPro" id="IPR020471">
    <property type="entry name" value="AKR"/>
</dbReference>
<evidence type="ECO:0000259" key="2">
    <source>
        <dbReference type="Pfam" id="PF00248"/>
    </source>
</evidence>
<evidence type="ECO:0000313" key="3">
    <source>
        <dbReference type="EMBL" id="PIB02333.1"/>
    </source>
</evidence>
<dbReference type="AlphaFoldDB" id="A0A2G5ICX6"/>
<dbReference type="InterPro" id="IPR050523">
    <property type="entry name" value="AKR_Detox_Biosynth"/>
</dbReference>
<evidence type="ECO:0000256" key="1">
    <source>
        <dbReference type="ARBA" id="ARBA00023002"/>
    </source>
</evidence>
<proteinExistence type="predicted"/>
<accession>A0A2G5ICX6</accession>
<organism evidence="3 4">
    <name type="scientific">Cercospora beticola</name>
    <name type="common">Sugarbeet leaf spot fungus</name>
    <dbReference type="NCBI Taxonomy" id="122368"/>
    <lineage>
        <taxon>Eukaryota</taxon>
        <taxon>Fungi</taxon>
        <taxon>Dikarya</taxon>
        <taxon>Ascomycota</taxon>
        <taxon>Pezizomycotina</taxon>
        <taxon>Dothideomycetes</taxon>
        <taxon>Dothideomycetidae</taxon>
        <taxon>Mycosphaerellales</taxon>
        <taxon>Mycosphaerellaceae</taxon>
        <taxon>Cercospora</taxon>
    </lineage>
</organism>
<name>A0A2G5ICX6_CERBT</name>
<reference evidence="3 4" key="1">
    <citation type="submission" date="2015-10" db="EMBL/GenBank/DDBJ databases">
        <title>The cercosporin biosynthetic gene cluster was horizontally transferred to several fungal lineages and shown to be expanded in Cercospora beticola based on microsynteny with recipient genomes.</title>
        <authorList>
            <person name="De Jonge R."/>
            <person name="Ebert M.K."/>
            <person name="Suttle J.C."/>
            <person name="Jurick Ii W.M."/>
            <person name="Secor G.A."/>
            <person name="Thomma B.P."/>
            <person name="Van De Peer Y."/>
            <person name="Bolton M.D."/>
        </authorList>
    </citation>
    <scope>NUCLEOTIDE SEQUENCE [LARGE SCALE GENOMIC DNA]</scope>
    <source>
        <strain evidence="3 4">09-40</strain>
    </source>
</reference>
<sequence length="378" mass="42308">MFRKVAAVRATTSSFTRFITTKATAKMPLINAGTGKPRVILGTMTFGPDEAAGARITSLDTYKSCLDHFQSRGYNEIDTARVYIGGKQEAWTRDAGWKERGLTLATKWYPHEAGAHKAEILEKQVNKSLSELGTDCVDIFYLHAADRSIPFTEPLKKLNELHKQGKFVNLGLSNFTAAEVAEVVMHCKYNNWVRPTIYQGMYNAIQRNIEPDLIPTLKRYGLDLVVYNPLAGGLFSGKIKSTDVPAEGRFSNTASAVGANYRNRYFRDDTFEALKICEEVVQKHNLTLLETAFRWLVHHSKLNIKDGGNDGIIIGVSSQQQLETNLNDIEKGPLPEEVLKVLDQAWLITKPTAVPYWHGKLEYTYDTVDALFGQGSKI</sequence>
<gene>
    <name evidence="3" type="ORF">CB0940_00271</name>
</gene>
<dbReference type="PANTHER" id="PTHR43364">
    <property type="entry name" value="NADH-SPECIFIC METHYLGLYOXAL REDUCTASE-RELATED"/>
    <property type="match status" value="1"/>
</dbReference>
<dbReference type="InterPro" id="IPR023210">
    <property type="entry name" value="NADP_OxRdtase_dom"/>
</dbReference>
<dbReference type="GO" id="GO:0016491">
    <property type="term" value="F:oxidoreductase activity"/>
    <property type="evidence" value="ECO:0007669"/>
    <property type="project" value="UniProtKB-KW"/>
</dbReference>
<dbReference type="Pfam" id="PF00248">
    <property type="entry name" value="Aldo_ket_red"/>
    <property type="match status" value="1"/>
</dbReference>
<keyword evidence="1" id="KW-0560">Oxidoreductase</keyword>
<dbReference type="InterPro" id="IPR036812">
    <property type="entry name" value="NAD(P)_OxRdtase_dom_sf"/>
</dbReference>
<dbReference type="Proteomes" id="UP000230605">
    <property type="component" value="Chromosome 1"/>
</dbReference>
<dbReference type="SUPFAM" id="SSF51430">
    <property type="entry name" value="NAD(P)-linked oxidoreductase"/>
    <property type="match status" value="1"/>
</dbReference>
<comment type="caution">
    <text evidence="3">The sequence shown here is derived from an EMBL/GenBank/DDBJ whole genome shotgun (WGS) entry which is preliminary data.</text>
</comment>
<dbReference type="PANTHER" id="PTHR43364:SF4">
    <property type="entry name" value="NAD(P)-LINKED OXIDOREDUCTASE SUPERFAMILY PROTEIN"/>
    <property type="match status" value="1"/>
</dbReference>
<evidence type="ECO:0000313" key="4">
    <source>
        <dbReference type="Proteomes" id="UP000230605"/>
    </source>
</evidence>
<dbReference type="OrthoDB" id="2310150at2759"/>
<dbReference type="Gene3D" id="3.20.20.100">
    <property type="entry name" value="NADP-dependent oxidoreductase domain"/>
    <property type="match status" value="1"/>
</dbReference>
<dbReference type="CDD" id="cd19075">
    <property type="entry name" value="AKR_AKR7A1-5"/>
    <property type="match status" value="1"/>
</dbReference>
<feature type="domain" description="NADP-dependent oxidoreductase" evidence="2">
    <location>
        <begin position="39"/>
        <end position="346"/>
    </location>
</feature>
<dbReference type="PRINTS" id="PR00069">
    <property type="entry name" value="ALDKETRDTASE"/>
</dbReference>
<protein>
    <submittedName>
        <fullName evidence="3">Aflatoxin B1 aldehyde reductase member 2</fullName>
    </submittedName>
</protein>
<dbReference type="EMBL" id="LKMD01000100">
    <property type="protein sequence ID" value="PIB02333.1"/>
    <property type="molecule type" value="Genomic_DNA"/>
</dbReference>